<dbReference type="InterPro" id="IPR030969">
    <property type="entry name" value="B12_rSAM_trp_MT"/>
</dbReference>
<dbReference type="InterPro" id="IPR023404">
    <property type="entry name" value="rSAM_horseshoe"/>
</dbReference>
<feature type="domain" description="B12-binding" evidence="6">
    <location>
        <begin position="20"/>
        <end position="166"/>
    </location>
</feature>
<dbReference type="InterPro" id="IPR034466">
    <property type="entry name" value="Methyltransferase_Class_B"/>
</dbReference>
<comment type="caution">
    <text evidence="8">The sequence shown here is derived from an EMBL/GenBank/DDBJ whole genome shotgun (WGS) entry which is preliminary data.</text>
</comment>
<accession>A0ABV9S6G9</accession>
<keyword evidence="4" id="KW-0408">Iron</keyword>
<evidence type="ECO:0000256" key="2">
    <source>
        <dbReference type="ARBA" id="ARBA00022691"/>
    </source>
</evidence>
<evidence type="ECO:0000256" key="3">
    <source>
        <dbReference type="ARBA" id="ARBA00022723"/>
    </source>
</evidence>
<sequence length="587" mass="65184">MGIPEQHFVHSGQSGGNVLRGELVTLVNPNKIRPVVTPYALDILTTSLEQAGFVVDIVDLNLRVDDWSDALSEYFRTHDPRLVGITFRNTDTIYPQEQKVFIGEHREVTRRVRELTSAPIVGGGVGFSSMPFALVDYLGLDFGVKGPGERVVTELATALATGTSTRAVRGLIYRDGDRVCRVPAEASEDTSLLTLAGFGEKRSWQVNTDTPYTRRSGVPHKVDNLAYYLNGGLGNILTKSGCPFTCTHCVEPDAKGSGFARRSIDAVVDEVESLVAQGVHDLHTTDSEFNLATANTKALLREIIRRKDTDHSSPLHRLNLWIYSQPAPFDEEFAELLAGAGCRGVNVAPDHVRDDLLDSWKVTGRGTRFYTFADTVRVVELAHRHGMLTMVEVLLGMPGENEDTLRECIDRTMALDATVTGFTLGLRVFPYSPLGMSLAKQCAGLRTVPGLQSNTANEPIVLRTSEQCADVVEYERQFMFQSDGSFRPLYYFSPDLPEDSTTIARPDGRWLKTLEFMWEYIPPADYPRVMLPTAPGLSRHDNNYADNPFLTILAQLGYHGAFWSRWRDRDAIIEEGRARNILVPADA</sequence>
<evidence type="ECO:0000259" key="7">
    <source>
        <dbReference type="PROSITE" id="PS51918"/>
    </source>
</evidence>
<dbReference type="CDD" id="cd01335">
    <property type="entry name" value="Radical_SAM"/>
    <property type="match status" value="1"/>
</dbReference>
<comment type="cofactor">
    <cofactor evidence="1">
        <name>[4Fe-4S] cluster</name>
        <dbReference type="ChEBI" id="CHEBI:49883"/>
    </cofactor>
</comment>
<evidence type="ECO:0000259" key="6">
    <source>
        <dbReference type="PROSITE" id="PS51332"/>
    </source>
</evidence>
<dbReference type="SMART" id="SM00729">
    <property type="entry name" value="Elp3"/>
    <property type="match status" value="1"/>
</dbReference>
<dbReference type="GO" id="GO:0032259">
    <property type="term" value="P:methylation"/>
    <property type="evidence" value="ECO:0007669"/>
    <property type="project" value="UniProtKB-KW"/>
</dbReference>
<dbReference type="InterPro" id="IPR051198">
    <property type="entry name" value="BchE-like"/>
</dbReference>
<evidence type="ECO:0000313" key="8">
    <source>
        <dbReference type="EMBL" id="MFC4857302.1"/>
    </source>
</evidence>
<keyword evidence="5" id="KW-0411">Iron-sulfur</keyword>
<evidence type="ECO:0000313" key="9">
    <source>
        <dbReference type="Proteomes" id="UP001595859"/>
    </source>
</evidence>
<dbReference type="InterPro" id="IPR058240">
    <property type="entry name" value="rSAM_sf"/>
</dbReference>
<dbReference type="NCBIfam" id="TIGR04428">
    <property type="entry name" value="B12_rSAM_trp_MT"/>
    <property type="match status" value="1"/>
</dbReference>
<dbReference type="Pfam" id="PF04055">
    <property type="entry name" value="Radical_SAM"/>
    <property type="match status" value="1"/>
</dbReference>
<keyword evidence="8" id="KW-0808">Transferase</keyword>
<dbReference type="PROSITE" id="PS51918">
    <property type="entry name" value="RADICAL_SAM"/>
    <property type="match status" value="1"/>
</dbReference>
<keyword evidence="2" id="KW-0949">S-adenosyl-L-methionine</keyword>
<dbReference type="InterPro" id="IPR006638">
    <property type="entry name" value="Elp3/MiaA/NifB-like_rSAM"/>
</dbReference>
<dbReference type="GO" id="GO:0030772">
    <property type="term" value="F:tryptophan 2-C-methyltransferase activity"/>
    <property type="evidence" value="ECO:0007669"/>
    <property type="project" value="UniProtKB-EC"/>
</dbReference>
<keyword evidence="8" id="KW-0489">Methyltransferase</keyword>
<feature type="domain" description="Radical SAM core" evidence="7">
    <location>
        <begin position="228"/>
        <end position="487"/>
    </location>
</feature>
<keyword evidence="3" id="KW-0479">Metal-binding</keyword>
<dbReference type="EC" id="2.1.1.106" evidence="8"/>
<name>A0ABV9S6G9_9PSEU</name>
<dbReference type="PANTHER" id="PTHR43409">
    <property type="entry name" value="ANAEROBIC MAGNESIUM-PROTOPORPHYRIN IX MONOMETHYL ESTER CYCLASE-RELATED"/>
    <property type="match status" value="1"/>
</dbReference>
<keyword evidence="9" id="KW-1185">Reference proteome</keyword>
<dbReference type="SUPFAM" id="SSF102114">
    <property type="entry name" value="Radical SAM enzymes"/>
    <property type="match status" value="1"/>
</dbReference>
<dbReference type="PROSITE" id="PS51332">
    <property type="entry name" value="B12_BINDING"/>
    <property type="match status" value="1"/>
</dbReference>
<dbReference type="SFLD" id="SFLDG01123">
    <property type="entry name" value="methyltransferase_(Class_B)"/>
    <property type="match status" value="1"/>
</dbReference>
<gene>
    <name evidence="8" type="primary">tsrT</name>
    <name evidence="8" type="ORF">ACFPCV_27715</name>
</gene>
<protein>
    <submittedName>
        <fullName evidence="8">Tryptophan 2-C-methyltransferase</fullName>
        <ecNumber evidence="8">2.1.1.106</ecNumber>
    </submittedName>
</protein>
<dbReference type="Gene3D" id="3.80.30.20">
    <property type="entry name" value="tm_1862 like domain"/>
    <property type="match status" value="1"/>
</dbReference>
<dbReference type="Gene3D" id="3.40.50.280">
    <property type="entry name" value="Cobalamin-binding domain"/>
    <property type="match status" value="1"/>
</dbReference>
<evidence type="ECO:0000256" key="5">
    <source>
        <dbReference type="ARBA" id="ARBA00023014"/>
    </source>
</evidence>
<dbReference type="RefSeq" id="WP_378059287.1">
    <property type="nucleotide sequence ID" value="NZ_JBHSIS010000017.1"/>
</dbReference>
<dbReference type="SFLD" id="SFLDG01082">
    <property type="entry name" value="B12-binding_domain_containing"/>
    <property type="match status" value="1"/>
</dbReference>
<dbReference type="Proteomes" id="UP001595859">
    <property type="component" value="Unassembled WGS sequence"/>
</dbReference>
<organism evidence="8 9">
    <name type="scientific">Actinophytocola glycyrrhizae</name>
    <dbReference type="NCBI Taxonomy" id="2044873"/>
    <lineage>
        <taxon>Bacteria</taxon>
        <taxon>Bacillati</taxon>
        <taxon>Actinomycetota</taxon>
        <taxon>Actinomycetes</taxon>
        <taxon>Pseudonocardiales</taxon>
        <taxon>Pseudonocardiaceae</taxon>
    </lineage>
</organism>
<dbReference type="SFLD" id="SFLDF00322">
    <property type="entry name" value="tryptophan_2-C-methyltransfera"/>
    <property type="match status" value="1"/>
</dbReference>
<dbReference type="Pfam" id="PF02310">
    <property type="entry name" value="B12-binding"/>
    <property type="match status" value="1"/>
</dbReference>
<dbReference type="PANTHER" id="PTHR43409:SF16">
    <property type="entry name" value="SLR0320 PROTEIN"/>
    <property type="match status" value="1"/>
</dbReference>
<dbReference type="SFLD" id="SFLDS00029">
    <property type="entry name" value="Radical_SAM"/>
    <property type="match status" value="1"/>
</dbReference>
<reference evidence="9" key="1">
    <citation type="journal article" date="2019" name="Int. J. Syst. Evol. Microbiol.">
        <title>The Global Catalogue of Microorganisms (GCM) 10K type strain sequencing project: providing services to taxonomists for standard genome sequencing and annotation.</title>
        <authorList>
            <consortium name="The Broad Institute Genomics Platform"/>
            <consortium name="The Broad Institute Genome Sequencing Center for Infectious Disease"/>
            <person name="Wu L."/>
            <person name="Ma J."/>
        </authorList>
    </citation>
    <scope>NUCLEOTIDE SEQUENCE [LARGE SCALE GENOMIC DNA]</scope>
    <source>
        <strain evidence="9">ZS-22-S1</strain>
    </source>
</reference>
<evidence type="ECO:0000256" key="4">
    <source>
        <dbReference type="ARBA" id="ARBA00023004"/>
    </source>
</evidence>
<dbReference type="InterPro" id="IPR007197">
    <property type="entry name" value="rSAM"/>
</dbReference>
<evidence type="ECO:0000256" key="1">
    <source>
        <dbReference type="ARBA" id="ARBA00001966"/>
    </source>
</evidence>
<proteinExistence type="predicted"/>
<dbReference type="EMBL" id="JBHSIS010000017">
    <property type="protein sequence ID" value="MFC4857302.1"/>
    <property type="molecule type" value="Genomic_DNA"/>
</dbReference>
<dbReference type="InterPro" id="IPR006158">
    <property type="entry name" value="Cobalamin-bd"/>
</dbReference>